<dbReference type="InterPro" id="IPR002636">
    <property type="entry name" value="DUF29"/>
</dbReference>
<dbReference type="RefSeq" id="WP_013321096.1">
    <property type="nucleotide sequence ID" value="NC_014501.1"/>
</dbReference>
<name>E0UDY4_GLOV7</name>
<evidence type="ECO:0000313" key="2">
    <source>
        <dbReference type="Proteomes" id="UP000008206"/>
    </source>
</evidence>
<dbReference type="eggNOG" id="COG2442">
    <property type="taxonomic scope" value="Bacteria"/>
</dbReference>
<dbReference type="AlphaFoldDB" id="E0UDY4"/>
<dbReference type="KEGG" id="cyj:Cyan7822_0978"/>
<dbReference type="STRING" id="497965.Cyan7822_0978"/>
<evidence type="ECO:0000313" key="1">
    <source>
        <dbReference type="EMBL" id="ADN12988.1"/>
    </source>
</evidence>
<proteinExistence type="predicted"/>
<dbReference type="PANTHER" id="PTHR34235:SF3">
    <property type="entry name" value="SLR1203 PROTEIN"/>
    <property type="match status" value="1"/>
</dbReference>
<evidence type="ECO:0008006" key="3">
    <source>
        <dbReference type="Google" id="ProtNLM"/>
    </source>
</evidence>
<reference evidence="2" key="1">
    <citation type="journal article" date="2011" name="MBio">
        <title>Novel metabolic attributes of the genus Cyanothece, comprising a group of unicellular nitrogen-fixing Cyanobacteria.</title>
        <authorList>
            <person name="Bandyopadhyay A."/>
            <person name="Elvitigala T."/>
            <person name="Welsh E."/>
            <person name="Stockel J."/>
            <person name="Liberton M."/>
            <person name="Min H."/>
            <person name="Sherman L.A."/>
            <person name="Pakrasi H.B."/>
        </authorList>
    </citation>
    <scope>NUCLEOTIDE SEQUENCE [LARGE SCALE GENOMIC DNA]</scope>
    <source>
        <strain evidence="2">PCC 7822</strain>
    </source>
</reference>
<sequence>MTTEILPKLKALYEQDFPLWIDEIVKQLKSRNFEEVDWDNLIEEVESLGREQKNKVEGYLYQLFRHLLLYQYWETEKEWCASGWEDEIDIFRKQLNMLVRSKTLYNYLLSIYDETYQDARRSVIRKTELKIFPELCPYTVEQVLDPEWLP</sequence>
<dbReference type="EMBL" id="CP002198">
    <property type="protein sequence ID" value="ADN12988.1"/>
    <property type="molecule type" value="Genomic_DNA"/>
</dbReference>
<organism evidence="1 2">
    <name type="scientific">Gloeothece verrucosa (strain PCC 7822)</name>
    <name type="common">Cyanothece sp. (strain PCC 7822)</name>
    <dbReference type="NCBI Taxonomy" id="497965"/>
    <lineage>
        <taxon>Bacteria</taxon>
        <taxon>Bacillati</taxon>
        <taxon>Cyanobacteriota</taxon>
        <taxon>Cyanophyceae</taxon>
        <taxon>Oscillatoriophycideae</taxon>
        <taxon>Chroococcales</taxon>
        <taxon>Aphanothecaceae</taxon>
        <taxon>Gloeothece</taxon>
        <taxon>Gloeothece verrucosa</taxon>
    </lineage>
</organism>
<dbReference type="PANTHER" id="PTHR34235">
    <property type="entry name" value="SLR1203 PROTEIN-RELATED"/>
    <property type="match status" value="1"/>
</dbReference>
<accession>E0UDY4</accession>
<keyword evidence="2" id="KW-1185">Reference proteome</keyword>
<protein>
    <recommendedName>
        <fullName evidence="3">DUF29 domain-containing protein</fullName>
    </recommendedName>
</protein>
<dbReference type="Pfam" id="PF01724">
    <property type="entry name" value="DUF29"/>
    <property type="match status" value="1"/>
</dbReference>
<dbReference type="HOGENOM" id="CLU_116670_1_0_3"/>
<dbReference type="Gene3D" id="1.20.1220.20">
    <property type="entry name" value="Uncharcterised protein PF01724"/>
    <property type="match status" value="1"/>
</dbReference>
<gene>
    <name evidence="1" type="ordered locus">Cyan7822_0978</name>
</gene>
<dbReference type="Proteomes" id="UP000008206">
    <property type="component" value="Chromosome"/>
</dbReference>
<dbReference type="OrthoDB" id="5769308at2"/>